<reference evidence="2 3" key="1">
    <citation type="submission" date="2019-10" db="EMBL/GenBank/DDBJ databases">
        <authorList>
            <person name="Palmer J.M."/>
        </authorList>
    </citation>
    <scope>NUCLEOTIDE SEQUENCE [LARGE SCALE GENOMIC DNA]</scope>
    <source>
        <strain evidence="2 3">TWF694</strain>
    </source>
</reference>
<protein>
    <submittedName>
        <fullName evidence="2">Uncharacterized protein</fullName>
    </submittedName>
</protein>
<name>A0AAV9XKX9_9PEZI</name>
<accession>A0AAV9XKX9</accession>
<keyword evidence="3" id="KW-1185">Reference proteome</keyword>
<evidence type="ECO:0000313" key="3">
    <source>
        <dbReference type="Proteomes" id="UP001365542"/>
    </source>
</evidence>
<dbReference type="AlphaFoldDB" id="A0AAV9XKX9"/>
<keyword evidence="1" id="KW-0175">Coiled coil</keyword>
<comment type="caution">
    <text evidence="2">The sequence shown here is derived from an EMBL/GenBank/DDBJ whole genome shotgun (WGS) entry which is preliminary data.</text>
</comment>
<gene>
    <name evidence="2" type="ORF">TWF694_006221</name>
</gene>
<evidence type="ECO:0000313" key="2">
    <source>
        <dbReference type="EMBL" id="KAK6542261.1"/>
    </source>
</evidence>
<organism evidence="2 3">
    <name type="scientific">Orbilia ellipsospora</name>
    <dbReference type="NCBI Taxonomy" id="2528407"/>
    <lineage>
        <taxon>Eukaryota</taxon>
        <taxon>Fungi</taxon>
        <taxon>Dikarya</taxon>
        <taxon>Ascomycota</taxon>
        <taxon>Pezizomycotina</taxon>
        <taxon>Orbiliomycetes</taxon>
        <taxon>Orbiliales</taxon>
        <taxon>Orbiliaceae</taxon>
        <taxon>Orbilia</taxon>
    </lineage>
</organism>
<dbReference type="EMBL" id="JAVHJO010000002">
    <property type="protein sequence ID" value="KAK6542261.1"/>
    <property type="molecule type" value="Genomic_DNA"/>
</dbReference>
<proteinExistence type="predicted"/>
<evidence type="ECO:0000256" key="1">
    <source>
        <dbReference type="SAM" id="Coils"/>
    </source>
</evidence>
<sequence>MNSLTSPDRPTRCSVDDVSFPPIPSHMFYKQHPCEYDLKPNSHQTTAALRSAVYVAEIKLQTYREHIIGLDQKIENLERSLAEISTTARASDERRQRLIEKLRAAVLRNQELIQQIEASREKSDVLEQKVDDLLETNAQSYRTIQEYRREAAYFQSEEAKAKRAKAQRDSQLLKDLDERIGAAENALAIQKSVDDVLKVAADLGHTKLAKAGEDSDYTIVQNPPIRAYTANHPQVSAPTHTRSSSKVNVNVVEKWNYENDGLDDSDDGIEISIE</sequence>
<feature type="coiled-coil region" evidence="1">
    <location>
        <begin position="60"/>
        <end position="176"/>
    </location>
</feature>
<dbReference type="Proteomes" id="UP001365542">
    <property type="component" value="Unassembled WGS sequence"/>
</dbReference>